<name>A0A849KLD4_9BURK</name>
<dbReference type="Pfam" id="PF13663">
    <property type="entry name" value="DUF4148"/>
    <property type="match status" value="1"/>
</dbReference>
<proteinExistence type="predicted"/>
<gene>
    <name evidence="2" type="ORF">HK415_18725</name>
</gene>
<dbReference type="InterPro" id="IPR025421">
    <property type="entry name" value="DUF4148"/>
</dbReference>
<evidence type="ECO:0000256" key="1">
    <source>
        <dbReference type="SAM" id="SignalP"/>
    </source>
</evidence>
<evidence type="ECO:0000313" key="2">
    <source>
        <dbReference type="EMBL" id="NNU44753.1"/>
    </source>
</evidence>
<reference evidence="2 3" key="2">
    <citation type="submission" date="2020-06" db="EMBL/GenBank/DDBJ databases">
        <title>Ramlibacter rhizophilus sp. nov., isolated from rhizosphere soil of national flower Mugunghwa from South Korea.</title>
        <authorList>
            <person name="Zheng-Fei Y."/>
            <person name="Huan T."/>
        </authorList>
    </citation>
    <scope>NUCLEOTIDE SEQUENCE [LARGE SCALE GENOMIC DNA]</scope>
    <source>
        <strain evidence="2 3">B156</strain>
    </source>
</reference>
<keyword evidence="3" id="KW-1185">Reference proteome</keyword>
<protein>
    <submittedName>
        <fullName evidence="2">DUF4148 domain-containing protein</fullName>
    </submittedName>
</protein>
<accession>A0A849KLD4</accession>
<organism evidence="2 3">
    <name type="scientific">Ramlibacter montanisoli</name>
    <dbReference type="NCBI Taxonomy" id="2732512"/>
    <lineage>
        <taxon>Bacteria</taxon>
        <taxon>Pseudomonadati</taxon>
        <taxon>Pseudomonadota</taxon>
        <taxon>Betaproteobacteria</taxon>
        <taxon>Burkholderiales</taxon>
        <taxon>Comamonadaceae</taxon>
        <taxon>Ramlibacter</taxon>
    </lineage>
</organism>
<keyword evidence="1" id="KW-0732">Signal</keyword>
<reference evidence="2 3" key="1">
    <citation type="submission" date="2020-05" db="EMBL/GenBank/DDBJ databases">
        <authorList>
            <person name="Khan S.A."/>
            <person name="Jeon C.O."/>
            <person name="Chun B.H."/>
        </authorList>
    </citation>
    <scope>NUCLEOTIDE SEQUENCE [LARGE SCALE GENOMIC DNA]</scope>
    <source>
        <strain evidence="2 3">B156</strain>
    </source>
</reference>
<evidence type="ECO:0000313" key="3">
    <source>
        <dbReference type="Proteomes" id="UP000552954"/>
    </source>
</evidence>
<sequence>MNRTLAIAILATAAAAGNAFADDITVDTKPFSSSRSRAEVQAEAAQYRQSGVNPWSTSYNPLRGFQGTQTRDQVVADYIASRDRVAAMTREDSGSAYLARRAVQAPATIAKAQ</sequence>
<dbReference type="Proteomes" id="UP000552954">
    <property type="component" value="Unassembled WGS sequence"/>
</dbReference>
<dbReference type="RefSeq" id="WP_171561897.1">
    <property type="nucleotide sequence ID" value="NZ_JABFCS010000001.1"/>
</dbReference>
<dbReference type="AlphaFoldDB" id="A0A849KLD4"/>
<dbReference type="EMBL" id="JABFCS010000001">
    <property type="protein sequence ID" value="NNU44753.1"/>
    <property type="molecule type" value="Genomic_DNA"/>
</dbReference>
<comment type="caution">
    <text evidence="2">The sequence shown here is derived from an EMBL/GenBank/DDBJ whole genome shotgun (WGS) entry which is preliminary data.</text>
</comment>
<feature type="chain" id="PRO_5032324123" evidence="1">
    <location>
        <begin position="22"/>
        <end position="113"/>
    </location>
</feature>
<feature type="signal peptide" evidence="1">
    <location>
        <begin position="1"/>
        <end position="21"/>
    </location>
</feature>